<dbReference type="PROSITE" id="PS50893">
    <property type="entry name" value="ABC_TRANSPORTER_2"/>
    <property type="match status" value="1"/>
</dbReference>
<keyword evidence="6 7" id="KW-0472">Membrane</keyword>
<dbReference type="SUPFAM" id="SSF52540">
    <property type="entry name" value="P-loop containing nucleoside triphosphate hydrolases"/>
    <property type="match status" value="1"/>
</dbReference>
<dbReference type="Proteomes" id="UP000189004">
    <property type="component" value="Unassembled WGS sequence"/>
</dbReference>
<feature type="domain" description="ABC transmembrane type-1" evidence="9">
    <location>
        <begin position="31"/>
        <end position="182"/>
    </location>
</feature>
<dbReference type="SMART" id="SM00382">
    <property type="entry name" value="AAA"/>
    <property type="match status" value="1"/>
</dbReference>
<dbReference type="InterPro" id="IPR003593">
    <property type="entry name" value="AAA+_ATPase"/>
</dbReference>
<keyword evidence="4 10" id="KW-0067">ATP-binding</keyword>
<dbReference type="InterPro" id="IPR011527">
    <property type="entry name" value="ABC1_TM_dom"/>
</dbReference>
<dbReference type="InterPro" id="IPR036640">
    <property type="entry name" value="ABC1_TM_sf"/>
</dbReference>
<dbReference type="Gene3D" id="1.20.1560.10">
    <property type="entry name" value="ABC transporter type 1, transmembrane domain"/>
    <property type="match status" value="1"/>
</dbReference>
<dbReference type="GO" id="GO:0016887">
    <property type="term" value="F:ATP hydrolysis activity"/>
    <property type="evidence" value="ECO:0007669"/>
    <property type="project" value="InterPro"/>
</dbReference>
<evidence type="ECO:0000313" key="11">
    <source>
        <dbReference type="Proteomes" id="UP000189004"/>
    </source>
</evidence>
<evidence type="ECO:0000256" key="3">
    <source>
        <dbReference type="ARBA" id="ARBA00022741"/>
    </source>
</evidence>
<comment type="subcellular location">
    <subcellularLocation>
        <location evidence="1">Cell membrane</location>
        <topology evidence="1">Multi-pass membrane protein</topology>
    </subcellularLocation>
</comment>
<keyword evidence="3" id="KW-0547">Nucleotide-binding</keyword>
<comment type="caution">
    <text evidence="10">The sequence shown here is derived from an EMBL/GenBank/DDBJ whole genome shotgun (WGS) entry which is preliminary data.</text>
</comment>
<dbReference type="InterPro" id="IPR003439">
    <property type="entry name" value="ABC_transporter-like_ATP-bd"/>
</dbReference>
<accession>A0A1V3C0N9</accession>
<feature type="transmembrane region" description="Helical" evidence="7">
    <location>
        <begin position="66"/>
        <end position="87"/>
    </location>
</feature>
<evidence type="ECO:0000256" key="1">
    <source>
        <dbReference type="ARBA" id="ARBA00004651"/>
    </source>
</evidence>
<dbReference type="PROSITE" id="PS50929">
    <property type="entry name" value="ABC_TM1F"/>
    <property type="match status" value="1"/>
</dbReference>
<reference evidence="11" key="1">
    <citation type="submission" date="2016-08" db="EMBL/GenBank/DDBJ databases">
        <authorList>
            <person name="Tokovenko B."/>
            <person name="Kalinowski J."/>
        </authorList>
    </citation>
    <scope>NUCLEOTIDE SEQUENCE [LARGE SCALE GENOMIC DNA]</scope>
    <source>
        <strain evidence="11">UTMC102</strain>
    </source>
</reference>
<dbReference type="PANTHER" id="PTHR43394:SF1">
    <property type="entry name" value="ATP-BINDING CASSETTE SUB-FAMILY B MEMBER 10, MITOCHONDRIAL"/>
    <property type="match status" value="1"/>
</dbReference>
<feature type="domain" description="ABC transporter" evidence="8">
    <location>
        <begin position="344"/>
        <end position="590"/>
    </location>
</feature>
<evidence type="ECO:0000256" key="6">
    <source>
        <dbReference type="ARBA" id="ARBA00023136"/>
    </source>
</evidence>
<feature type="transmembrane region" description="Helical" evidence="7">
    <location>
        <begin position="21"/>
        <end position="54"/>
    </location>
</feature>
<dbReference type="SUPFAM" id="SSF90123">
    <property type="entry name" value="ABC transporter transmembrane region"/>
    <property type="match status" value="1"/>
</dbReference>
<name>A0A1V3C0N9_9ACTN</name>
<evidence type="ECO:0000256" key="2">
    <source>
        <dbReference type="ARBA" id="ARBA00022692"/>
    </source>
</evidence>
<evidence type="ECO:0000256" key="5">
    <source>
        <dbReference type="ARBA" id="ARBA00022989"/>
    </source>
</evidence>
<dbReference type="GO" id="GO:0005886">
    <property type="term" value="C:plasma membrane"/>
    <property type="evidence" value="ECO:0007669"/>
    <property type="project" value="UniProtKB-SubCell"/>
</dbReference>
<protein>
    <submittedName>
        <fullName evidence="10">Multidrug ABC transporter ATP-binding protein</fullName>
    </submittedName>
</protein>
<evidence type="ECO:0000259" key="8">
    <source>
        <dbReference type="PROSITE" id="PS50893"/>
    </source>
</evidence>
<evidence type="ECO:0000259" key="9">
    <source>
        <dbReference type="PROSITE" id="PS50929"/>
    </source>
</evidence>
<organism evidence="10 11">
    <name type="scientific">Nocardiopsis sinuspersici</name>
    <dbReference type="NCBI Taxonomy" id="501010"/>
    <lineage>
        <taxon>Bacteria</taxon>
        <taxon>Bacillati</taxon>
        <taxon>Actinomycetota</taxon>
        <taxon>Actinomycetes</taxon>
        <taxon>Streptosporangiales</taxon>
        <taxon>Nocardiopsidaceae</taxon>
        <taxon>Nocardiopsis</taxon>
    </lineage>
</organism>
<dbReference type="RefSeq" id="WP_077690780.1">
    <property type="nucleotide sequence ID" value="NZ_MCOK01000001.1"/>
</dbReference>
<gene>
    <name evidence="10" type="ORF">NOSIN_11635</name>
</gene>
<dbReference type="STRING" id="501010.NOSIN_11635"/>
<evidence type="ECO:0000256" key="4">
    <source>
        <dbReference type="ARBA" id="ARBA00022840"/>
    </source>
</evidence>
<sequence length="599" mass="65685">MPAEDHPLPSSWRGLGRTLRLGWTASPGLIAVAFATTVGAALPDVLIAAALALLADAVLSGNQAGVIAAAVLLGALAVMSWLLRVLSERANRRFADRTAVFMEAHVVRLQSGIPSLEHHERPSYVNRVQLVRDHADTLSEVYQYLFQAVGAVLRLVLTIALVMTVHPLLGLLGLFAVPIALVSHWRGGAEHALEERLGHHERLARHFFLLGTKASPGRELRVARTRERVRQGRHQAWAARHHAMSRARWTTTAWQSIALTVFSGAFVGAVAGVALNGGSAAEVVLLLTVGSRLAQYIGETLSQVHFLRMIWLEGGRRLLWLEELSSMAAGRNPTPPPERMRSGITLDGVSFTYPGTDRRVLDEVSLHLPAGSVVAVVGENGAGKSTLVKLLAKMYEPDSGRILVDGVALADMPADVWRERLSGAFQDFARFEYPLRLSIGLGDLPRAQDEEAVDRAVERADARALVDRLDRGLDTQLGNTWAQGAELSEGQWQKVALARGYMRDHPLLLLLDEPASALDAETEHLLFEQYAERARALRNRDRVTLLVSHRFSTVRMADHIIVMDGARVCEQGGHEELIALGGRYAELYGIQARAYRVER</sequence>
<dbReference type="GO" id="GO:0005524">
    <property type="term" value="F:ATP binding"/>
    <property type="evidence" value="ECO:0007669"/>
    <property type="project" value="UniProtKB-KW"/>
</dbReference>
<dbReference type="EMBL" id="MCOK01000001">
    <property type="protein sequence ID" value="OOC54377.1"/>
    <property type="molecule type" value="Genomic_DNA"/>
</dbReference>
<dbReference type="AlphaFoldDB" id="A0A1V3C0N9"/>
<keyword evidence="2 7" id="KW-0812">Transmembrane</keyword>
<proteinExistence type="predicted"/>
<dbReference type="Pfam" id="PF00005">
    <property type="entry name" value="ABC_tran"/>
    <property type="match status" value="1"/>
</dbReference>
<evidence type="ECO:0000313" key="10">
    <source>
        <dbReference type="EMBL" id="OOC54377.1"/>
    </source>
</evidence>
<evidence type="ECO:0000256" key="7">
    <source>
        <dbReference type="SAM" id="Phobius"/>
    </source>
</evidence>
<dbReference type="GO" id="GO:0015421">
    <property type="term" value="F:ABC-type oligopeptide transporter activity"/>
    <property type="evidence" value="ECO:0007669"/>
    <property type="project" value="TreeGrafter"/>
</dbReference>
<keyword evidence="5 7" id="KW-1133">Transmembrane helix</keyword>
<dbReference type="Gene3D" id="3.40.50.300">
    <property type="entry name" value="P-loop containing nucleotide triphosphate hydrolases"/>
    <property type="match status" value="1"/>
</dbReference>
<keyword evidence="11" id="KW-1185">Reference proteome</keyword>
<dbReference type="InterPro" id="IPR039421">
    <property type="entry name" value="Type_1_exporter"/>
</dbReference>
<dbReference type="InterPro" id="IPR027417">
    <property type="entry name" value="P-loop_NTPase"/>
</dbReference>
<dbReference type="PANTHER" id="PTHR43394">
    <property type="entry name" value="ATP-DEPENDENT PERMEASE MDL1, MITOCHONDRIAL"/>
    <property type="match status" value="1"/>
</dbReference>
<dbReference type="OrthoDB" id="9806127at2"/>